<protein>
    <recommendedName>
        <fullName evidence="3">Aspartyl/asparaginy/proline hydroxylase domain-containing protein</fullName>
    </recommendedName>
</protein>
<dbReference type="SUPFAM" id="SSF51197">
    <property type="entry name" value="Clavaminate synthase-like"/>
    <property type="match status" value="1"/>
</dbReference>
<organism evidence="1 2">
    <name type="scientific">Phyllobacterium phragmitis</name>
    <dbReference type="NCBI Taxonomy" id="2670329"/>
    <lineage>
        <taxon>Bacteria</taxon>
        <taxon>Pseudomonadati</taxon>
        <taxon>Pseudomonadota</taxon>
        <taxon>Alphaproteobacteria</taxon>
        <taxon>Hyphomicrobiales</taxon>
        <taxon>Phyllobacteriaceae</taxon>
        <taxon>Phyllobacterium</taxon>
    </lineage>
</organism>
<dbReference type="EMBL" id="BAAFZP010000002">
    <property type="protein sequence ID" value="GAB1584237.1"/>
    <property type="molecule type" value="Genomic_DNA"/>
</dbReference>
<evidence type="ECO:0000313" key="2">
    <source>
        <dbReference type="Proteomes" id="UP001628091"/>
    </source>
</evidence>
<sequence>MVDNSGDILFSRLDKFQIDIEFLRNHFEEYVRRLPSVQCRDSRIDYAGWAVTSRDGSTEDGIVRRITLNEGDVSRGVTPTNICCGYLAEVMEELQYYGIEPFRARIMQLESEGDEMPMHSDADHEAWRLHIPIITNPDCFFEWQLEDGNIESVHLPADGSAWLVRVDIMHRAVNRSKESAPRVHLLMGLGVNPEVRMLGEPWLSVTRTEVAKYRNLVNVNSREQQMSAM</sequence>
<gene>
    <name evidence="1" type="ORF">PPNSA23_41800</name>
</gene>
<keyword evidence="2" id="KW-1185">Reference proteome</keyword>
<dbReference type="Proteomes" id="UP001628091">
    <property type="component" value="Unassembled WGS sequence"/>
</dbReference>
<proteinExistence type="predicted"/>
<reference evidence="1 2" key="1">
    <citation type="submission" date="2024-10" db="EMBL/GenBank/DDBJ databases">
        <title>Isolation, draft genome sequencing and identification of Phyllobacterium sp. NSA23, isolated from leaf soil.</title>
        <authorList>
            <person name="Akita H."/>
        </authorList>
    </citation>
    <scope>NUCLEOTIDE SEQUENCE [LARGE SCALE GENOMIC DNA]</scope>
    <source>
        <strain evidence="1 2">NSA23</strain>
    </source>
</reference>
<dbReference type="Gene3D" id="2.60.120.330">
    <property type="entry name" value="B-lactam Antibiotic, Isopenicillin N Synthase, Chain"/>
    <property type="match status" value="1"/>
</dbReference>
<comment type="caution">
    <text evidence="1">The sequence shown here is derived from an EMBL/GenBank/DDBJ whole genome shotgun (WGS) entry which is preliminary data.</text>
</comment>
<accession>A0ABQ0H5R7</accession>
<dbReference type="InterPro" id="IPR027443">
    <property type="entry name" value="IPNS-like_sf"/>
</dbReference>
<evidence type="ECO:0008006" key="3">
    <source>
        <dbReference type="Google" id="ProtNLM"/>
    </source>
</evidence>
<evidence type="ECO:0000313" key="1">
    <source>
        <dbReference type="EMBL" id="GAB1584237.1"/>
    </source>
</evidence>
<name>A0ABQ0H5R7_9HYPH</name>
<dbReference type="RefSeq" id="WP_407866678.1">
    <property type="nucleotide sequence ID" value="NZ_BAAFZP010000002.1"/>
</dbReference>